<dbReference type="RefSeq" id="XP_030981465.1">
    <property type="nucleotide sequence ID" value="XM_031127943.1"/>
</dbReference>
<evidence type="ECO:0000256" key="1">
    <source>
        <dbReference type="SAM" id="SignalP"/>
    </source>
</evidence>
<accession>A0A6P8B2W4</accession>
<dbReference type="KEGG" id="pgri:PgNI_07939"/>
<organism evidence="2 3">
    <name type="scientific">Pyricularia grisea</name>
    <name type="common">Crabgrass-specific blast fungus</name>
    <name type="synonym">Magnaporthe grisea</name>
    <dbReference type="NCBI Taxonomy" id="148305"/>
    <lineage>
        <taxon>Eukaryota</taxon>
        <taxon>Fungi</taxon>
        <taxon>Dikarya</taxon>
        <taxon>Ascomycota</taxon>
        <taxon>Pezizomycotina</taxon>
        <taxon>Sordariomycetes</taxon>
        <taxon>Sordariomycetidae</taxon>
        <taxon>Magnaporthales</taxon>
        <taxon>Pyriculariaceae</taxon>
        <taxon>Pyricularia</taxon>
    </lineage>
</organism>
<evidence type="ECO:0000313" key="2">
    <source>
        <dbReference type="Proteomes" id="UP000515153"/>
    </source>
</evidence>
<reference evidence="3" key="3">
    <citation type="submission" date="2025-08" db="UniProtKB">
        <authorList>
            <consortium name="RefSeq"/>
        </authorList>
    </citation>
    <scope>IDENTIFICATION</scope>
    <source>
        <strain evidence="3">NI907</strain>
    </source>
</reference>
<keyword evidence="1" id="KW-0732">Signal</keyword>
<keyword evidence="2" id="KW-1185">Reference proteome</keyword>
<reference evidence="3" key="1">
    <citation type="journal article" date="2019" name="Mol. Biol. Evol.">
        <title>Blast fungal genomes show frequent chromosomal changes, gene gains and losses, and effector gene turnover.</title>
        <authorList>
            <person name="Gomez Luciano L.B."/>
            <person name="Jason Tsai I."/>
            <person name="Chuma I."/>
            <person name="Tosa Y."/>
            <person name="Chen Y.H."/>
            <person name="Li J.Y."/>
            <person name="Li M.Y."/>
            <person name="Jade Lu M.Y."/>
            <person name="Nakayashiki H."/>
            <person name="Li W.H."/>
        </authorList>
    </citation>
    <scope>NUCLEOTIDE SEQUENCE</scope>
    <source>
        <strain evidence="3">NI907</strain>
    </source>
</reference>
<sequence length="66" mass="6653">MQFSKISVAAISMVLFSLASAAPATQAAPLEPRANCYAQAVADGSSCVVGCVTGNETGGVSTRFIQ</sequence>
<dbReference type="AlphaFoldDB" id="A0A6P8B2W4"/>
<evidence type="ECO:0000313" key="3">
    <source>
        <dbReference type="RefSeq" id="XP_030981465.1"/>
    </source>
</evidence>
<feature type="chain" id="PRO_5027997199" evidence="1">
    <location>
        <begin position="22"/>
        <end position="66"/>
    </location>
</feature>
<gene>
    <name evidence="3" type="ORF">PgNI_07939</name>
</gene>
<protein>
    <submittedName>
        <fullName evidence="3">Uncharacterized protein</fullName>
    </submittedName>
</protein>
<reference evidence="3" key="2">
    <citation type="submission" date="2019-10" db="EMBL/GenBank/DDBJ databases">
        <authorList>
            <consortium name="NCBI Genome Project"/>
        </authorList>
    </citation>
    <scope>NUCLEOTIDE SEQUENCE</scope>
    <source>
        <strain evidence="3">NI907</strain>
    </source>
</reference>
<dbReference type="GeneID" id="41962852"/>
<dbReference type="Proteomes" id="UP000515153">
    <property type="component" value="Unplaced"/>
</dbReference>
<feature type="signal peptide" evidence="1">
    <location>
        <begin position="1"/>
        <end position="21"/>
    </location>
</feature>
<name>A0A6P8B2W4_PYRGI</name>
<proteinExistence type="predicted"/>